<protein>
    <submittedName>
        <fullName evidence="3">Uncharacterized protein</fullName>
    </submittedName>
</protein>
<feature type="transmembrane region" description="Helical" evidence="1">
    <location>
        <begin position="112"/>
        <end position="138"/>
    </location>
</feature>
<evidence type="ECO:0000313" key="3">
    <source>
        <dbReference type="EMBL" id="CAG9808878.1"/>
    </source>
</evidence>
<dbReference type="PROSITE" id="PS51257">
    <property type="entry name" value="PROKAR_LIPOPROTEIN"/>
    <property type="match status" value="1"/>
</dbReference>
<feature type="signal peptide" evidence="2">
    <location>
        <begin position="1"/>
        <end position="20"/>
    </location>
</feature>
<keyword evidence="2" id="KW-0732">Signal</keyword>
<proteinExistence type="predicted"/>
<accession>A0A9N9S4N0</accession>
<dbReference type="Pfam" id="PF07898">
    <property type="entry name" value="DUF1676"/>
    <property type="match status" value="1"/>
</dbReference>
<dbReference type="AlphaFoldDB" id="A0A9N9S4N0"/>
<keyword evidence="1" id="KW-1133">Transmembrane helix</keyword>
<keyword evidence="4" id="KW-1185">Reference proteome</keyword>
<feature type="chain" id="PRO_5040423759" evidence="2">
    <location>
        <begin position="21"/>
        <end position="216"/>
    </location>
</feature>
<keyword evidence="1" id="KW-0472">Membrane</keyword>
<dbReference type="PANTHER" id="PTHR21879:SF5">
    <property type="entry name" value="OSIRIS 15"/>
    <property type="match status" value="1"/>
</dbReference>
<name>A0A9N9S4N0_9DIPT</name>
<reference evidence="3" key="1">
    <citation type="submission" date="2022-01" db="EMBL/GenBank/DDBJ databases">
        <authorList>
            <person name="King R."/>
        </authorList>
    </citation>
    <scope>NUCLEOTIDE SEQUENCE</scope>
</reference>
<dbReference type="GO" id="GO:0016020">
    <property type="term" value="C:membrane"/>
    <property type="evidence" value="ECO:0007669"/>
    <property type="project" value="TreeGrafter"/>
</dbReference>
<dbReference type="Proteomes" id="UP001153620">
    <property type="component" value="Chromosome 3"/>
</dbReference>
<evidence type="ECO:0000256" key="2">
    <source>
        <dbReference type="SAM" id="SignalP"/>
    </source>
</evidence>
<sequence length="216" mass="23715">MNTKLFTVIIAALCISSIACEKIPTDSDVISMIDKLDEENSLPLFGGLTLEKVESANDNSPRSSESLTDRIISYLKSHTVNYELSEARTGGKIKPVKIIKKVKKARGKLKKLMLPILLALKFKSAVILPVVFTLLTLISLKALKVGLIALLMAGSQLVKDLFAKKQEKVTTAYIAANPTQSGFNAEIVTDWNRNGQQASDLAYNAYNNYQTIPQNI</sequence>
<reference evidence="3" key="2">
    <citation type="submission" date="2022-10" db="EMBL/GenBank/DDBJ databases">
        <authorList>
            <consortium name="ENA_rothamsted_submissions"/>
            <consortium name="culmorum"/>
            <person name="King R."/>
        </authorList>
    </citation>
    <scope>NUCLEOTIDE SEQUENCE</scope>
</reference>
<keyword evidence="1" id="KW-0812">Transmembrane</keyword>
<evidence type="ECO:0000313" key="4">
    <source>
        <dbReference type="Proteomes" id="UP001153620"/>
    </source>
</evidence>
<gene>
    <name evidence="3" type="ORF">CHIRRI_LOCUS11713</name>
</gene>
<dbReference type="OrthoDB" id="7739044at2759"/>
<dbReference type="InterPro" id="IPR012464">
    <property type="entry name" value="DUF1676"/>
</dbReference>
<dbReference type="PANTHER" id="PTHR21879">
    <property type="entry name" value="FI03362P-RELATED-RELATED"/>
    <property type="match status" value="1"/>
</dbReference>
<dbReference type="EMBL" id="OU895879">
    <property type="protein sequence ID" value="CAG9808878.1"/>
    <property type="molecule type" value="Genomic_DNA"/>
</dbReference>
<organism evidence="3 4">
    <name type="scientific">Chironomus riparius</name>
    <dbReference type="NCBI Taxonomy" id="315576"/>
    <lineage>
        <taxon>Eukaryota</taxon>
        <taxon>Metazoa</taxon>
        <taxon>Ecdysozoa</taxon>
        <taxon>Arthropoda</taxon>
        <taxon>Hexapoda</taxon>
        <taxon>Insecta</taxon>
        <taxon>Pterygota</taxon>
        <taxon>Neoptera</taxon>
        <taxon>Endopterygota</taxon>
        <taxon>Diptera</taxon>
        <taxon>Nematocera</taxon>
        <taxon>Chironomoidea</taxon>
        <taxon>Chironomidae</taxon>
        <taxon>Chironominae</taxon>
        <taxon>Chironomus</taxon>
    </lineage>
</organism>
<evidence type="ECO:0000256" key="1">
    <source>
        <dbReference type="SAM" id="Phobius"/>
    </source>
</evidence>